<evidence type="ECO:0000313" key="2">
    <source>
        <dbReference type="Proteomes" id="UP000004773"/>
    </source>
</evidence>
<gene>
    <name evidence="1" type="ORF">HMPREF0428_00823</name>
</gene>
<name>A0AA87AS83_9BACL</name>
<proteinExistence type="predicted"/>
<organism evidence="1 2">
    <name type="scientific">Gemella haemolysans M341</name>
    <dbReference type="NCBI Taxonomy" id="562981"/>
    <lineage>
        <taxon>Bacteria</taxon>
        <taxon>Bacillati</taxon>
        <taxon>Bacillota</taxon>
        <taxon>Bacilli</taxon>
        <taxon>Bacillales</taxon>
        <taxon>Gemellaceae</taxon>
        <taxon>Gemella</taxon>
    </lineage>
</organism>
<dbReference type="InterPro" id="IPR019870">
    <property type="entry name" value="Se_metab_YedF"/>
</dbReference>
<dbReference type="Gene3D" id="3.40.1260.10">
    <property type="entry name" value="DsrEFH-like"/>
    <property type="match status" value="1"/>
</dbReference>
<dbReference type="NCBIfam" id="TIGR03527">
    <property type="entry name" value="selenium_YedF"/>
    <property type="match status" value="1"/>
</dbReference>
<dbReference type="Proteomes" id="UP000004773">
    <property type="component" value="Unassembled WGS sequence"/>
</dbReference>
<dbReference type="RefSeq" id="WP_003146895.1">
    <property type="nucleotide sequence ID" value="NZ_GL883583.1"/>
</dbReference>
<dbReference type="SUPFAM" id="SSF75169">
    <property type="entry name" value="DsrEFH-like"/>
    <property type="match status" value="1"/>
</dbReference>
<dbReference type="EMBL" id="ACRO01000010">
    <property type="protein sequence ID" value="EGF88816.1"/>
    <property type="molecule type" value="Genomic_DNA"/>
</dbReference>
<evidence type="ECO:0000313" key="1">
    <source>
        <dbReference type="EMBL" id="EGF88816.1"/>
    </source>
</evidence>
<dbReference type="InterPro" id="IPR003787">
    <property type="entry name" value="Sulphur_relay_DsrE/F-like"/>
</dbReference>
<comment type="caution">
    <text evidence="1">The sequence shown here is derived from an EMBL/GenBank/DDBJ whole genome shotgun (WGS) entry which is preliminary data.</text>
</comment>
<sequence length="113" mass="12518">MSKKYDVVIKSTGMGSGEQELSDNLMKGFIHTLAQKEHLPEHIIFYGEGVKYTAKGSEALEDLKELELRGVKILSCGICVDYYDLTDYLKVGGLTTMSEVIDILSNSELVVEP</sequence>
<dbReference type="Pfam" id="PF02635">
    <property type="entry name" value="DsrE"/>
    <property type="match status" value="1"/>
</dbReference>
<dbReference type="InterPro" id="IPR027396">
    <property type="entry name" value="DsrEFH-like"/>
</dbReference>
<reference evidence="1 2" key="1">
    <citation type="submission" date="2011-03" db="EMBL/GenBank/DDBJ databases">
        <title>The Genome Sequence of Gemella haemolysans M341.</title>
        <authorList>
            <consortium name="The Broad Institute Genome Sequencing Platform"/>
            <consortium name="The Broad Institute Genome Sequencing Center for Infectious Disease"/>
            <person name="Earl A."/>
            <person name="Ward D."/>
            <person name="Feldgarden M."/>
            <person name="Gevers D."/>
            <person name="Sibley C.D."/>
            <person name="Field T.R."/>
            <person name="Grinwis M."/>
            <person name="Eshaghurshan C.S."/>
            <person name="Surette M.G."/>
            <person name="Young S.K."/>
            <person name="Zeng Q."/>
            <person name="Gargeya S."/>
            <person name="Fitzgerald M."/>
            <person name="Haas B."/>
            <person name="Abouelleil A."/>
            <person name="Alvarado L."/>
            <person name="Arachchi H.M."/>
            <person name="Berlin A."/>
            <person name="Brown A."/>
            <person name="Chapman S.B."/>
            <person name="Chen Z."/>
            <person name="Dunbar C."/>
            <person name="Freedman E."/>
            <person name="Gearin G."/>
            <person name="Gellesch M."/>
            <person name="Goldberg J."/>
            <person name="Griggs A."/>
            <person name="Gujja S."/>
            <person name="Heilman E.R."/>
            <person name="Heiman D."/>
            <person name="Howarth C."/>
            <person name="Larson L."/>
            <person name="Lui A."/>
            <person name="MacDonald P.J.P."/>
            <person name="Mehta T."/>
            <person name="Montmayeur A."/>
            <person name="Murphy C."/>
            <person name="Neiman D."/>
            <person name="Pearson M."/>
            <person name="Priest M."/>
            <person name="Roberts A."/>
            <person name="Saif S."/>
            <person name="Shea T."/>
            <person name="Shenoy N."/>
            <person name="Sisk P."/>
            <person name="Stolte C."/>
            <person name="Sykes S."/>
            <person name="White J."/>
            <person name="Yandava C."/>
            <person name="Wortman J."/>
            <person name="Nusbaum C."/>
            <person name="Birren B."/>
        </authorList>
    </citation>
    <scope>NUCLEOTIDE SEQUENCE [LARGE SCALE GENOMIC DNA]</scope>
    <source>
        <strain evidence="1 2">M341</strain>
    </source>
</reference>
<dbReference type="AlphaFoldDB" id="A0AA87AS83"/>
<accession>A0AA87AS83</accession>
<protein>
    <recommendedName>
        <fullName evidence="3">Selenium metabolism protein YedF</fullName>
    </recommendedName>
</protein>
<evidence type="ECO:0008006" key="3">
    <source>
        <dbReference type="Google" id="ProtNLM"/>
    </source>
</evidence>